<keyword evidence="4" id="KW-1185">Reference proteome</keyword>
<reference evidence="3 4" key="1">
    <citation type="submission" date="2019-02" db="EMBL/GenBank/DDBJ databases">
        <title>Deep-cultivation of Planctomycetes and their phenomic and genomic characterization uncovers novel biology.</title>
        <authorList>
            <person name="Wiegand S."/>
            <person name="Jogler M."/>
            <person name="Boedeker C."/>
            <person name="Pinto D."/>
            <person name="Vollmers J."/>
            <person name="Rivas-Marin E."/>
            <person name="Kohn T."/>
            <person name="Peeters S.H."/>
            <person name="Heuer A."/>
            <person name="Rast P."/>
            <person name="Oberbeckmann S."/>
            <person name="Bunk B."/>
            <person name="Jeske O."/>
            <person name="Meyerdierks A."/>
            <person name="Storesund J.E."/>
            <person name="Kallscheuer N."/>
            <person name="Luecker S."/>
            <person name="Lage O.M."/>
            <person name="Pohl T."/>
            <person name="Merkel B.J."/>
            <person name="Hornburger P."/>
            <person name="Mueller R.-W."/>
            <person name="Bruemmer F."/>
            <person name="Labrenz M."/>
            <person name="Spormann A.M."/>
            <person name="Op den Camp H."/>
            <person name="Overmann J."/>
            <person name="Amann R."/>
            <person name="Jetten M.S.M."/>
            <person name="Mascher T."/>
            <person name="Medema M.H."/>
            <person name="Devos D.P."/>
            <person name="Kaster A.-K."/>
            <person name="Ovreas L."/>
            <person name="Rohde M."/>
            <person name="Galperin M.Y."/>
            <person name="Jogler C."/>
        </authorList>
    </citation>
    <scope>NUCLEOTIDE SEQUENCE [LARGE SCALE GENOMIC DNA]</scope>
    <source>
        <strain evidence="3 4">Pan241w</strain>
    </source>
</reference>
<dbReference type="PROSITE" id="PS51257">
    <property type="entry name" value="PROKAR_LIPOPROTEIN"/>
    <property type="match status" value="1"/>
</dbReference>
<dbReference type="OrthoDB" id="212759at2"/>
<feature type="chain" id="PRO_5022016307" evidence="2">
    <location>
        <begin position="24"/>
        <end position="638"/>
    </location>
</feature>
<gene>
    <name evidence="3" type="ORF">Pan241w_30000</name>
</gene>
<organism evidence="3 4">
    <name type="scientific">Gimesia alba</name>
    <dbReference type="NCBI Taxonomy" id="2527973"/>
    <lineage>
        <taxon>Bacteria</taxon>
        <taxon>Pseudomonadati</taxon>
        <taxon>Planctomycetota</taxon>
        <taxon>Planctomycetia</taxon>
        <taxon>Planctomycetales</taxon>
        <taxon>Planctomycetaceae</taxon>
        <taxon>Gimesia</taxon>
    </lineage>
</organism>
<evidence type="ECO:0000256" key="1">
    <source>
        <dbReference type="SAM" id="MobiDB-lite"/>
    </source>
</evidence>
<feature type="region of interest" description="Disordered" evidence="1">
    <location>
        <begin position="618"/>
        <end position="638"/>
    </location>
</feature>
<protein>
    <submittedName>
        <fullName evidence="3">Uncharacterized protein</fullName>
    </submittedName>
</protein>
<evidence type="ECO:0000313" key="3">
    <source>
        <dbReference type="EMBL" id="QDT42905.1"/>
    </source>
</evidence>
<dbReference type="EMBL" id="CP036269">
    <property type="protein sequence ID" value="QDT42905.1"/>
    <property type="molecule type" value="Genomic_DNA"/>
</dbReference>
<dbReference type="Proteomes" id="UP000317171">
    <property type="component" value="Chromosome"/>
</dbReference>
<dbReference type="KEGG" id="gaz:Pan241w_30000"/>
<accession>A0A517RGD1</accession>
<dbReference type="AlphaFoldDB" id="A0A517RGD1"/>
<dbReference type="RefSeq" id="WP_145216891.1">
    <property type="nucleotide sequence ID" value="NZ_CP036269.1"/>
</dbReference>
<feature type="signal peptide" evidence="2">
    <location>
        <begin position="1"/>
        <end position="23"/>
    </location>
</feature>
<sequence length="638" mass="71761" precursor="true">MMLKNGFSLVSGIVLLTLMTGCASLVETQAIEQFAKAIENDDLKMLKHHSTMKFSKVALRDPSSLDDLKILKIPTGETTVVEIKDVSENHKKVVVEVGKNKKKLLYDLKKVTKTGEWVVDDLYINQKQKNLNVMKSVTEQMDLLLTVREFVDAWDTGNRDDILATTDGNFKETLEQLHPSFLAKLSKKVAGESRKSKKQKPDAQLDKDIAIVTLPRRSGQMIISMKLKEGKWKATDVAVESKADGKHVNSAHKQAKMLLTISNFLDAYNQNDKKELKKYTASQFYRGSLDFGDLTIAPLPQTFDAAADYELNIEGNLANFVTHIQGKMVNLSVIKIESDEIDVPEKYLVEEVTLFQDQGNQQITLTSLFSSRAIAQLFSEALSNRDLTILDFSSTPDFSTRVWKKIEPKLVSQLPVQELTKPGFSILNIKFNGSVTKVSARQGNLPVTYILREHLGKLLVDDVFVDLKGRPASVKETLELMVQVQNYAYSMHEQNIRHLQRHSSRDFNELVWRQVDQVPQTSFAIPELLISELTSLERNDNEGYARIQLGTDRRGATVILKKQYDQYVIDDIMVHSDKVASKYVSAKKELRLAMAASPGTLKQSTVQAAFTISNEVEEENPAAPVIEPAAFELPQQEP</sequence>
<name>A0A517RGD1_9PLAN</name>
<evidence type="ECO:0000313" key="4">
    <source>
        <dbReference type="Proteomes" id="UP000317171"/>
    </source>
</evidence>
<evidence type="ECO:0000256" key="2">
    <source>
        <dbReference type="SAM" id="SignalP"/>
    </source>
</evidence>
<proteinExistence type="predicted"/>
<keyword evidence="2" id="KW-0732">Signal</keyword>